<proteinExistence type="predicted"/>
<dbReference type="EMBL" id="JAALHA020000003">
    <property type="protein sequence ID" value="MDR9894630.1"/>
    <property type="molecule type" value="Genomic_DNA"/>
</dbReference>
<dbReference type="Pfam" id="PF25164">
    <property type="entry name" value="CoiA_N"/>
    <property type="match status" value="1"/>
</dbReference>
<sequence length="309" mass="35721">MLKYGVDQDGILVCIEDTNRGKTHLKCPYCNSELTAKKGCEKQHHFAHIKETCRTVANQEFPTLPLYNNFNIHLSGKDLEQLKFLWTEYGSKSYPISGDLVSPGLIKAGLLQKNIYLYPPAYEFINLGKIPVGALELRLFNELQEPLLLKKLLKLELAVEHAEHKNSLDLSHRFTDLILYRTQLKRILSCALYFLEIQANEETLHKIGVTQRPLLERVTEIERDLLAHYKTVSIKVLGTWLHRGNVELYFKHRYDHFNYPVGNLTEYYKFPSTDFLSVMGDLQQMQPKVLSEIERGIVLGHTPRLVRAN</sequence>
<dbReference type="RefSeq" id="WP_208346137.1">
    <property type="nucleotide sequence ID" value="NZ_CAWQFN010000891.1"/>
</dbReference>
<evidence type="ECO:0000313" key="3">
    <source>
        <dbReference type="Proteomes" id="UP000667802"/>
    </source>
</evidence>
<dbReference type="Proteomes" id="UP000667802">
    <property type="component" value="Unassembled WGS sequence"/>
</dbReference>
<feature type="domain" description="Competence protein CoiA-like N-terminal" evidence="1">
    <location>
        <begin position="21"/>
        <end position="54"/>
    </location>
</feature>
<accession>A0AAP5I8X4</accession>
<evidence type="ECO:0000259" key="1">
    <source>
        <dbReference type="Pfam" id="PF25164"/>
    </source>
</evidence>
<name>A0AAP5I8X4_9CYAN</name>
<gene>
    <name evidence="2" type="ORF">G7B40_008615</name>
</gene>
<dbReference type="AlphaFoldDB" id="A0AAP5I8X4"/>
<evidence type="ECO:0000313" key="2">
    <source>
        <dbReference type="EMBL" id="MDR9894630.1"/>
    </source>
</evidence>
<reference evidence="3" key="1">
    <citation type="journal article" date="2021" name="Science">
        <title>Hunting the eagle killer: A cyanobacterial neurotoxin causes vacuolar myelinopathy.</title>
        <authorList>
            <person name="Breinlinger S."/>
            <person name="Phillips T.J."/>
            <person name="Haram B.N."/>
            <person name="Mares J."/>
            <person name="Martinez Yerena J.A."/>
            <person name="Hrouzek P."/>
            <person name="Sobotka R."/>
            <person name="Henderson W.M."/>
            <person name="Schmieder P."/>
            <person name="Williams S.M."/>
            <person name="Lauderdale J.D."/>
            <person name="Wilde H.D."/>
            <person name="Gerrin W."/>
            <person name="Kust A."/>
            <person name="Washington J.W."/>
            <person name="Wagner C."/>
            <person name="Geier B."/>
            <person name="Liebeke M."/>
            <person name="Enke H."/>
            <person name="Niedermeyer T.H.J."/>
            <person name="Wilde S.B."/>
        </authorList>
    </citation>
    <scope>NUCLEOTIDE SEQUENCE [LARGE SCALE GENOMIC DNA]</scope>
    <source>
        <strain evidence="3">Thurmond2011</strain>
    </source>
</reference>
<protein>
    <submittedName>
        <fullName evidence="2">GIY-YIG nuclease family protein</fullName>
    </submittedName>
</protein>
<organism evidence="2 3">
    <name type="scientific">Aetokthonos hydrillicola Thurmond2011</name>
    <dbReference type="NCBI Taxonomy" id="2712845"/>
    <lineage>
        <taxon>Bacteria</taxon>
        <taxon>Bacillati</taxon>
        <taxon>Cyanobacteriota</taxon>
        <taxon>Cyanophyceae</taxon>
        <taxon>Nostocales</taxon>
        <taxon>Hapalosiphonaceae</taxon>
        <taxon>Aetokthonos</taxon>
    </lineage>
</organism>
<dbReference type="InterPro" id="IPR057253">
    <property type="entry name" value="CoiA-like_N"/>
</dbReference>
<keyword evidence="3" id="KW-1185">Reference proteome</keyword>
<comment type="caution">
    <text evidence="2">The sequence shown here is derived from an EMBL/GenBank/DDBJ whole genome shotgun (WGS) entry which is preliminary data.</text>
</comment>